<evidence type="ECO:0000313" key="2">
    <source>
        <dbReference type="Proteomes" id="UP001596978"/>
    </source>
</evidence>
<sequence length="43" mass="4985">MKEFMCINYGNRISNEDSHIFEILDGLRFKITTLFLNSFPATG</sequence>
<proteinExistence type="predicted"/>
<accession>A0ABW3CWP7</accession>
<protein>
    <submittedName>
        <fullName evidence="1">Uncharacterized protein</fullName>
    </submittedName>
</protein>
<keyword evidence="2" id="KW-1185">Reference proteome</keyword>
<dbReference type="EMBL" id="JBHTJH010000004">
    <property type="protein sequence ID" value="MFD0862073.1"/>
    <property type="molecule type" value="Genomic_DNA"/>
</dbReference>
<gene>
    <name evidence="1" type="ORF">ACFQ1M_07625</name>
</gene>
<dbReference type="RefSeq" id="WP_386406294.1">
    <property type="nucleotide sequence ID" value="NZ_JBHTJH010000004.1"/>
</dbReference>
<comment type="caution">
    <text evidence="1">The sequence shown here is derived from an EMBL/GenBank/DDBJ whole genome shotgun (WGS) entry which is preliminary data.</text>
</comment>
<evidence type="ECO:0000313" key="1">
    <source>
        <dbReference type="EMBL" id="MFD0862073.1"/>
    </source>
</evidence>
<organism evidence="1 2">
    <name type="scientific">Sungkyunkwania multivorans</name>
    <dbReference type="NCBI Taxonomy" id="1173618"/>
    <lineage>
        <taxon>Bacteria</taxon>
        <taxon>Pseudomonadati</taxon>
        <taxon>Bacteroidota</taxon>
        <taxon>Flavobacteriia</taxon>
        <taxon>Flavobacteriales</taxon>
        <taxon>Flavobacteriaceae</taxon>
        <taxon>Sungkyunkwania</taxon>
    </lineage>
</organism>
<name>A0ABW3CWP7_9FLAO</name>
<reference evidence="2" key="1">
    <citation type="journal article" date="2019" name="Int. J. Syst. Evol. Microbiol.">
        <title>The Global Catalogue of Microorganisms (GCM) 10K type strain sequencing project: providing services to taxonomists for standard genome sequencing and annotation.</title>
        <authorList>
            <consortium name="The Broad Institute Genomics Platform"/>
            <consortium name="The Broad Institute Genome Sequencing Center for Infectious Disease"/>
            <person name="Wu L."/>
            <person name="Ma J."/>
        </authorList>
    </citation>
    <scope>NUCLEOTIDE SEQUENCE [LARGE SCALE GENOMIC DNA]</scope>
    <source>
        <strain evidence="2">CCUG 62952</strain>
    </source>
</reference>
<dbReference type="Proteomes" id="UP001596978">
    <property type="component" value="Unassembled WGS sequence"/>
</dbReference>